<dbReference type="HAMAP" id="MF_01225_B">
    <property type="entry name" value="MoaA_B"/>
    <property type="match status" value="1"/>
</dbReference>
<keyword evidence="10 12" id="KW-0456">Lyase</keyword>
<keyword evidence="2 12" id="KW-0004">4Fe-4S</keyword>
<dbReference type="InterPro" id="IPR050105">
    <property type="entry name" value="MoCo_biosynth_MoaA/MoaC"/>
</dbReference>
<evidence type="ECO:0000256" key="9">
    <source>
        <dbReference type="ARBA" id="ARBA00023150"/>
    </source>
</evidence>
<dbReference type="GO" id="GO:0046872">
    <property type="term" value="F:metal ion binding"/>
    <property type="evidence" value="ECO:0007669"/>
    <property type="project" value="UniProtKB-KW"/>
</dbReference>
<dbReference type="NCBIfam" id="NF001199">
    <property type="entry name" value="PRK00164.2-1"/>
    <property type="match status" value="1"/>
</dbReference>
<proteinExistence type="inferred from homology"/>
<evidence type="ECO:0000259" key="13">
    <source>
        <dbReference type="PROSITE" id="PS51918"/>
    </source>
</evidence>
<keyword evidence="7 12" id="KW-0411">Iron-sulfur</keyword>
<dbReference type="InterPro" id="IPR058240">
    <property type="entry name" value="rSAM_sf"/>
</dbReference>
<dbReference type="InterPro" id="IPR040064">
    <property type="entry name" value="MoaA-like"/>
</dbReference>
<dbReference type="InterPro" id="IPR013483">
    <property type="entry name" value="MoaA"/>
</dbReference>
<comment type="function">
    <text evidence="12">Catalyzes the cyclization of GTP to (8S)-3',8-cyclo-7,8-dihydroguanosine 5'-triphosphate.</text>
</comment>
<keyword evidence="15" id="KW-1185">Reference proteome</keyword>
<dbReference type="EC" id="4.1.99.22" evidence="1 12"/>
<feature type="binding site" evidence="12">
    <location>
        <position position="16"/>
    </location>
    <ligand>
        <name>GTP</name>
        <dbReference type="ChEBI" id="CHEBI:37565"/>
    </ligand>
</feature>
<dbReference type="Gene3D" id="3.20.20.70">
    <property type="entry name" value="Aldolase class I"/>
    <property type="match status" value="1"/>
</dbReference>
<comment type="pathway">
    <text evidence="12">Cofactor biosynthesis; molybdopterin biosynthesis.</text>
</comment>
<feature type="binding site" evidence="12">
    <location>
        <position position="69"/>
    </location>
    <ligand>
        <name>S-adenosyl-L-methionine</name>
        <dbReference type="ChEBI" id="CHEBI:59789"/>
    </ligand>
</feature>
<keyword evidence="8 12" id="KW-0342">GTP-binding</keyword>
<dbReference type="AlphaFoldDB" id="A0A379ZGE5"/>
<sequence>MNSLSDGFGRKIEYLRLSITDRCDFRCIYCMSEDPCFLEREQVLSLEELAFIGRAFTELGVSKIRLTGGEPLVRSDCDRLVAQLAALPGLKDLSMTSNGSRLAKLAPALKAAGLNRLNISLDTLKSELFTTLTRNGKLERVLKGIDVAKAAGFDRIKINAVILKGRNENEIIDLLEYCRKKQLDIAFIEEMPLGVMEERSLPRHMSSSDVREIINQRWPLSLSSKRTGGPARYYSMADSPIHIGFISPHSHNFCHECNRVRVTAEGRLLLCLGNEHSLDLKQIIRSHPGDIDVLKQAIFEAIQRKPKEHHFDDPNQVQILRFMNSTGG</sequence>
<dbReference type="InterPro" id="IPR000385">
    <property type="entry name" value="MoaA_NifB_PqqE_Fe-S-bd_CS"/>
</dbReference>
<evidence type="ECO:0000313" key="14">
    <source>
        <dbReference type="EMBL" id="SUI61639.1"/>
    </source>
</evidence>
<comment type="subunit">
    <text evidence="12">Monomer and homodimer.</text>
</comment>
<feature type="binding site" evidence="12">
    <location>
        <begin position="259"/>
        <end position="261"/>
    </location>
    <ligand>
        <name>GTP</name>
        <dbReference type="ChEBI" id="CHEBI:37565"/>
    </ligand>
</feature>
<feature type="binding site" evidence="12">
    <location>
        <position position="27"/>
    </location>
    <ligand>
        <name>[4Fe-4S] cluster</name>
        <dbReference type="ChEBI" id="CHEBI:49883"/>
        <label>1</label>
        <note>4Fe-4S-S-AdoMet</note>
    </ligand>
</feature>
<dbReference type="UniPathway" id="UPA00344"/>
<keyword evidence="5 12" id="KW-0547">Nucleotide-binding</keyword>
<dbReference type="GO" id="GO:0006777">
    <property type="term" value="P:Mo-molybdopterin cofactor biosynthetic process"/>
    <property type="evidence" value="ECO:0007669"/>
    <property type="project" value="UniProtKB-UniRule"/>
</dbReference>
<dbReference type="Proteomes" id="UP000254069">
    <property type="component" value="Unassembled WGS sequence"/>
</dbReference>
<dbReference type="Pfam" id="PF04055">
    <property type="entry name" value="Radical_SAM"/>
    <property type="match status" value="1"/>
</dbReference>
<dbReference type="PROSITE" id="PS51918">
    <property type="entry name" value="RADICAL_SAM"/>
    <property type="match status" value="1"/>
</dbReference>
<dbReference type="InterPro" id="IPR006638">
    <property type="entry name" value="Elp3/MiaA/NifB-like_rSAM"/>
</dbReference>
<dbReference type="CDD" id="cd21117">
    <property type="entry name" value="Twitch_MoaA"/>
    <property type="match status" value="1"/>
</dbReference>
<feature type="binding site" evidence="12">
    <location>
        <position position="29"/>
    </location>
    <ligand>
        <name>S-adenosyl-L-methionine</name>
        <dbReference type="ChEBI" id="CHEBI:59789"/>
    </ligand>
</feature>
<organism evidence="14 15">
    <name type="scientific">Shewanella algae</name>
    <dbReference type="NCBI Taxonomy" id="38313"/>
    <lineage>
        <taxon>Bacteria</taxon>
        <taxon>Pseudomonadati</taxon>
        <taxon>Pseudomonadota</taxon>
        <taxon>Gammaproteobacteria</taxon>
        <taxon>Alteromonadales</taxon>
        <taxon>Shewanellaceae</taxon>
        <taxon>Shewanella</taxon>
    </lineage>
</organism>
<dbReference type="GO" id="GO:0061798">
    <property type="term" value="F:GTP 3',8'-cyclase activity"/>
    <property type="evidence" value="ECO:0007669"/>
    <property type="project" value="UniProtKB-UniRule"/>
</dbReference>
<dbReference type="GO" id="GO:1904047">
    <property type="term" value="F:S-adenosyl-L-methionine binding"/>
    <property type="evidence" value="ECO:0007669"/>
    <property type="project" value="UniProtKB-UniRule"/>
</dbReference>
<dbReference type="SMART" id="SM00729">
    <property type="entry name" value="Elp3"/>
    <property type="match status" value="1"/>
</dbReference>
<evidence type="ECO:0000256" key="5">
    <source>
        <dbReference type="ARBA" id="ARBA00022741"/>
    </source>
</evidence>
<accession>A0A379ZGE5</accession>
<dbReference type="GO" id="GO:0051539">
    <property type="term" value="F:4 iron, 4 sulfur cluster binding"/>
    <property type="evidence" value="ECO:0007669"/>
    <property type="project" value="UniProtKB-UniRule"/>
</dbReference>
<evidence type="ECO:0000256" key="11">
    <source>
        <dbReference type="ARBA" id="ARBA00048697"/>
    </source>
</evidence>
<dbReference type="NCBIfam" id="TIGR02666">
    <property type="entry name" value="moaA"/>
    <property type="match status" value="1"/>
</dbReference>
<evidence type="ECO:0000256" key="12">
    <source>
        <dbReference type="HAMAP-Rule" id="MF_01225"/>
    </source>
</evidence>
<dbReference type="PROSITE" id="PS01305">
    <property type="entry name" value="MOAA_NIFB_PQQE"/>
    <property type="match status" value="1"/>
</dbReference>
<dbReference type="CDD" id="cd01335">
    <property type="entry name" value="Radical_SAM"/>
    <property type="match status" value="1"/>
</dbReference>
<dbReference type="InterPro" id="IPR010505">
    <property type="entry name" value="MoaA_twitch"/>
</dbReference>
<dbReference type="InterPro" id="IPR007197">
    <property type="entry name" value="rSAM"/>
</dbReference>
<dbReference type="SUPFAM" id="SSF102114">
    <property type="entry name" value="Radical SAM enzymes"/>
    <property type="match status" value="1"/>
</dbReference>
<dbReference type="GO" id="GO:0005525">
    <property type="term" value="F:GTP binding"/>
    <property type="evidence" value="ECO:0007669"/>
    <property type="project" value="UniProtKB-UniRule"/>
</dbReference>
<feature type="binding site" evidence="12">
    <location>
        <position position="157"/>
    </location>
    <ligand>
        <name>GTP</name>
        <dbReference type="ChEBI" id="CHEBI:37565"/>
    </ligand>
</feature>
<comment type="cofactor">
    <cofactor evidence="12">
        <name>[4Fe-4S] cluster</name>
        <dbReference type="ChEBI" id="CHEBI:49883"/>
    </cofactor>
    <text evidence="12">Binds 2 [4Fe-4S] clusters. Binds 1 [4Fe-4S] cluster coordinated with 3 cysteines and an exchangeable S-adenosyl-L-methionine and 1 [4Fe-4S] cluster coordinated with 3 cysteines and the GTP-derived substrate.</text>
</comment>
<feature type="binding site" evidence="12">
    <location>
        <position position="271"/>
    </location>
    <ligand>
        <name>[4Fe-4S] cluster</name>
        <dbReference type="ChEBI" id="CHEBI:49883"/>
        <label>2</label>
        <note>4Fe-4S-substrate</note>
    </ligand>
</feature>
<feature type="domain" description="Radical SAM core" evidence="13">
    <location>
        <begin position="7"/>
        <end position="231"/>
    </location>
</feature>
<feature type="binding site" evidence="12">
    <location>
        <position position="254"/>
    </location>
    <ligand>
        <name>[4Fe-4S] cluster</name>
        <dbReference type="ChEBI" id="CHEBI:49883"/>
        <label>2</label>
        <note>4Fe-4S-substrate</note>
    </ligand>
</feature>
<keyword evidence="4 12" id="KW-0479">Metal-binding</keyword>
<dbReference type="EMBL" id="UGYO01000001">
    <property type="protein sequence ID" value="SUI61639.1"/>
    <property type="molecule type" value="Genomic_DNA"/>
</dbReference>
<evidence type="ECO:0000256" key="6">
    <source>
        <dbReference type="ARBA" id="ARBA00023004"/>
    </source>
</evidence>
<gene>
    <name evidence="12 14" type="primary">moaA</name>
    <name evidence="14" type="ORF">NCTC10738_01597</name>
</gene>
<keyword evidence="6 12" id="KW-0408">Iron</keyword>
<evidence type="ECO:0000256" key="1">
    <source>
        <dbReference type="ARBA" id="ARBA00012167"/>
    </source>
</evidence>
<evidence type="ECO:0000256" key="7">
    <source>
        <dbReference type="ARBA" id="ARBA00023014"/>
    </source>
</evidence>
<dbReference type="SFLD" id="SFLDG01067">
    <property type="entry name" value="SPASM/twitch_domain_containing"/>
    <property type="match status" value="1"/>
</dbReference>
<feature type="binding site" evidence="12">
    <location>
        <position position="30"/>
    </location>
    <ligand>
        <name>[4Fe-4S] cluster</name>
        <dbReference type="ChEBI" id="CHEBI:49883"/>
        <label>1</label>
        <note>4Fe-4S-S-AdoMet</note>
    </ligand>
</feature>
<name>A0A379ZGE5_9GAMM</name>
<dbReference type="SFLD" id="SFLDS00029">
    <property type="entry name" value="Radical_SAM"/>
    <property type="match status" value="1"/>
</dbReference>
<dbReference type="InterPro" id="IPR013785">
    <property type="entry name" value="Aldolase_TIM"/>
</dbReference>
<feature type="binding site" evidence="12">
    <location>
        <position position="96"/>
    </location>
    <ligand>
        <name>GTP</name>
        <dbReference type="ChEBI" id="CHEBI:37565"/>
    </ligand>
</feature>
<evidence type="ECO:0000313" key="15">
    <source>
        <dbReference type="Proteomes" id="UP000254069"/>
    </source>
</evidence>
<keyword evidence="9 12" id="KW-0501">Molybdenum cofactor biosynthesis</keyword>
<dbReference type="SFLD" id="SFLDG01383">
    <property type="entry name" value="cyclic_pyranopterin_phosphate"/>
    <property type="match status" value="1"/>
</dbReference>
<evidence type="ECO:0000256" key="3">
    <source>
        <dbReference type="ARBA" id="ARBA00022691"/>
    </source>
</evidence>
<keyword evidence="3 12" id="KW-0949">S-adenosyl-L-methionine</keyword>
<dbReference type="PANTHER" id="PTHR22960:SF0">
    <property type="entry name" value="MOLYBDENUM COFACTOR BIOSYNTHESIS PROTEIN 1"/>
    <property type="match status" value="1"/>
</dbReference>
<comment type="similarity">
    <text evidence="12">Belongs to the radical SAM superfamily. MoaA family.</text>
</comment>
<evidence type="ECO:0000256" key="10">
    <source>
        <dbReference type="ARBA" id="ARBA00023239"/>
    </source>
</evidence>
<feature type="binding site" evidence="12">
    <location>
        <position position="65"/>
    </location>
    <ligand>
        <name>GTP</name>
        <dbReference type="ChEBI" id="CHEBI:37565"/>
    </ligand>
</feature>
<comment type="catalytic activity">
    <reaction evidence="11 12">
        <text>GTP + AH2 + S-adenosyl-L-methionine = (8S)-3',8-cyclo-7,8-dihydroguanosine 5'-triphosphate + 5'-deoxyadenosine + L-methionine + A + H(+)</text>
        <dbReference type="Rhea" id="RHEA:49576"/>
        <dbReference type="ChEBI" id="CHEBI:13193"/>
        <dbReference type="ChEBI" id="CHEBI:15378"/>
        <dbReference type="ChEBI" id="CHEBI:17319"/>
        <dbReference type="ChEBI" id="CHEBI:17499"/>
        <dbReference type="ChEBI" id="CHEBI:37565"/>
        <dbReference type="ChEBI" id="CHEBI:57844"/>
        <dbReference type="ChEBI" id="CHEBI:59789"/>
        <dbReference type="ChEBI" id="CHEBI:131766"/>
        <dbReference type="EC" id="4.1.99.22"/>
    </reaction>
</comment>
<feature type="binding site" evidence="12">
    <location>
        <position position="257"/>
    </location>
    <ligand>
        <name>[4Fe-4S] cluster</name>
        <dbReference type="ChEBI" id="CHEBI:49883"/>
        <label>2</label>
        <note>4Fe-4S-substrate</note>
    </ligand>
</feature>
<dbReference type="GO" id="GO:0061799">
    <property type="term" value="F:cyclic pyranopterin monophosphate synthase activity"/>
    <property type="evidence" value="ECO:0007669"/>
    <property type="project" value="TreeGrafter"/>
</dbReference>
<dbReference type="SFLD" id="SFLDG01386">
    <property type="entry name" value="main_SPASM_domain-containing"/>
    <property type="match status" value="1"/>
</dbReference>
<dbReference type="Pfam" id="PF06463">
    <property type="entry name" value="Mob_synth_C"/>
    <property type="match status" value="1"/>
</dbReference>
<feature type="binding site" evidence="12">
    <location>
        <position position="191"/>
    </location>
    <ligand>
        <name>S-adenosyl-L-methionine</name>
        <dbReference type="ChEBI" id="CHEBI:59789"/>
    </ligand>
</feature>
<dbReference type="RefSeq" id="WP_115389514.1">
    <property type="nucleotide sequence ID" value="NZ_JADZHC010000092.1"/>
</dbReference>
<feature type="binding site" evidence="12">
    <location>
        <position position="23"/>
    </location>
    <ligand>
        <name>[4Fe-4S] cluster</name>
        <dbReference type="ChEBI" id="CHEBI:49883"/>
        <label>1</label>
        <note>4Fe-4S-S-AdoMet</note>
    </ligand>
</feature>
<evidence type="ECO:0000256" key="2">
    <source>
        <dbReference type="ARBA" id="ARBA00022485"/>
    </source>
</evidence>
<evidence type="ECO:0000256" key="4">
    <source>
        <dbReference type="ARBA" id="ARBA00022723"/>
    </source>
</evidence>
<evidence type="ECO:0000256" key="8">
    <source>
        <dbReference type="ARBA" id="ARBA00023134"/>
    </source>
</evidence>
<reference evidence="14 15" key="1">
    <citation type="submission" date="2018-06" db="EMBL/GenBank/DDBJ databases">
        <authorList>
            <consortium name="Pathogen Informatics"/>
            <person name="Doyle S."/>
        </authorList>
    </citation>
    <scope>NUCLEOTIDE SEQUENCE [LARGE SCALE GENOMIC DNA]</scope>
    <source>
        <strain evidence="14 15">NCTC10738</strain>
    </source>
</reference>
<protein>
    <recommendedName>
        <fullName evidence="1 12">GTP 3',8-cyclase</fullName>
        <ecNumber evidence="1 12">4.1.99.22</ecNumber>
    </recommendedName>
    <alternativeName>
        <fullName evidence="12">Molybdenum cofactor biosynthesis protein A</fullName>
    </alternativeName>
</protein>
<dbReference type="PANTHER" id="PTHR22960">
    <property type="entry name" value="MOLYBDOPTERIN COFACTOR SYNTHESIS PROTEIN A"/>
    <property type="match status" value="1"/>
</dbReference>
<feature type="binding site" evidence="12">
    <location>
        <position position="120"/>
    </location>
    <ligand>
        <name>S-adenosyl-L-methionine</name>
        <dbReference type="ChEBI" id="CHEBI:59789"/>
    </ligand>
</feature>